<keyword evidence="2" id="KW-1185">Reference proteome</keyword>
<dbReference type="GeneID" id="64470974"/>
<dbReference type="Proteomes" id="UP000289966">
    <property type="component" value="Segment"/>
</dbReference>
<dbReference type="EMBL" id="MK392366">
    <property type="protein sequence ID" value="QAY15981.1"/>
    <property type="molecule type" value="Genomic_DNA"/>
</dbReference>
<accession>A0A411CPW7</accession>
<organism evidence="1 2">
    <name type="scientific">Streptomyces phage Janus</name>
    <dbReference type="NCBI Taxonomy" id="2510525"/>
    <lineage>
        <taxon>Viruses</taxon>
        <taxon>Duplodnaviria</taxon>
        <taxon>Heunggongvirae</taxon>
        <taxon>Uroviricota</taxon>
        <taxon>Caudoviricetes</taxon>
        <taxon>Arquatrovirinae</taxon>
        <taxon>Janusvirus</taxon>
        <taxon>Janusvirus janus</taxon>
    </lineage>
</organism>
<name>A0A411CPW7_9CAUD</name>
<sequence length="44" mass="5041">MVSLDKTPVSIWNGQVRATINDGLRRNSLVMLQAELRRRSDKKS</sequence>
<dbReference type="RefSeq" id="YP_010055051.1">
    <property type="nucleotide sequence ID" value="NC_054660.1"/>
</dbReference>
<gene>
    <name evidence="1" type="primary">77</name>
    <name evidence="1" type="ORF">SEA_JANUS_77</name>
</gene>
<protein>
    <submittedName>
        <fullName evidence="1">Uncharacterized protein</fullName>
    </submittedName>
</protein>
<evidence type="ECO:0000313" key="1">
    <source>
        <dbReference type="EMBL" id="QAY15981.1"/>
    </source>
</evidence>
<dbReference type="KEGG" id="vg:64470974"/>
<proteinExistence type="predicted"/>
<reference evidence="1 2" key="1">
    <citation type="submission" date="2019-01" db="EMBL/GenBank/DDBJ databases">
        <authorList>
            <person name="Molina J."/>
            <person name="Li Y."/>
            <person name="Tei-Muno D.A."/>
            <person name="Klug H.M."/>
            <person name="Nayek S."/>
            <person name="Layton S.R."/>
            <person name="Kim T."/>
            <person name="Hughes L.E."/>
            <person name="Garlena R.A."/>
            <person name="Russell D.A."/>
            <person name="Pope W.H."/>
            <person name="Jacobs-Sera D."/>
            <person name="Hatfull G.F."/>
        </authorList>
    </citation>
    <scope>NUCLEOTIDE SEQUENCE [LARGE SCALE GENOMIC DNA]</scope>
</reference>
<evidence type="ECO:0000313" key="2">
    <source>
        <dbReference type="Proteomes" id="UP000289966"/>
    </source>
</evidence>